<protein>
    <submittedName>
        <fullName evidence="1">Uncharacterized protein</fullName>
    </submittedName>
</protein>
<reference evidence="1" key="2">
    <citation type="submission" date="2020-11" db="EMBL/GenBank/DDBJ databases">
        <authorList>
            <consortium name="NCBI Pathogen Detection Project"/>
        </authorList>
    </citation>
    <scope>NUCLEOTIDE SEQUENCE</scope>
    <source>
        <strain evidence="1">R404</strain>
    </source>
</reference>
<proteinExistence type="predicted"/>
<dbReference type="EMBL" id="DACSEO010000075">
    <property type="protein sequence ID" value="HAT1683841.1"/>
    <property type="molecule type" value="Genomic_DNA"/>
</dbReference>
<dbReference type="AlphaFoldDB" id="A0AAN5LBE2"/>
<evidence type="ECO:0000313" key="1">
    <source>
        <dbReference type="EMBL" id="HAT1683841.1"/>
    </source>
</evidence>
<name>A0AAN5LBE2_KLEOX</name>
<dbReference type="Proteomes" id="UP000856143">
    <property type="component" value="Unassembled WGS sequence"/>
</dbReference>
<accession>A0AAN5LBE2</accession>
<evidence type="ECO:0000313" key="2">
    <source>
        <dbReference type="Proteomes" id="UP000856143"/>
    </source>
</evidence>
<organism evidence="1 2">
    <name type="scientific">Klebsiella oxytoca</name>
    <dbReference type="NCBI Taxonomy" id="571"/>
    <lineage>
        <taxon>Bacteria</taxon>
        <taxon>Pseudomonadati</taxon>
        <taxon>Pseudomonadota</taxon>
        <taxon>Gammaproteobacteria</taxon>
        <taxon>Enterobacterales</taxon>
        <taxon>Enterobacteriaceae</taxon>
        <taxon>Klebsiella/Raoultella group</taxon>
        <taxon>Klebsiella</taxon>
    </lineage>
</organism>
<gene>
    <name evidence="1" type="ORF">I8Y21_004598</name>
</gene>
<reference evidence="1" key="1">
    <citation type="journal article" date="2018" name="Genome Biol.">
        <title>SKESA: strategic k-mer extension for scrupulous assemblies.</title>
        <authorList>
            <person name="Souvorov A."/>
            <person name="Agarwala R."/>
            <person name="Lipman D.J."/>
        </authorList>
    </citation>
    <scope>NUCLEOTIDE SEQUENCE</scope>
    <source>
        <strain evidence="1">R404</strain>
    </source>
</reference>
<comment type="caution">
    <text evidence="1">The sequence shown here is derived from an EMBL/GenBank/DDBJ whole genome shotgun (WGS) entry which is preliminary data.</text>
</comment>
<sequence>MRKVCFVLQLLMLLLMLIGEIPPAYAWVATAAFCLLCLLEAVMVLAEHLTGHPADDRRHGT</sequence>